<dbReference type="InterPro" id="IPR041183">
    <property type="entry name" value="Cyclophilin-like"/>
</dbReference>
<accession>A0A5N8VVI2</accession>
<dbReference type="SUPFAM" id="SSF50891">
    <property type="entry name" value="Cyclophilin-like"/>
    <property type="match status" value="1"/>
</dbReference>
<organism evidence="2 3">
    <name type="scientific">Streptomyces phyllanthi</name>
    <dbReference type="NCBI Taxonomy" id="1803180"/>
    <lineage>
        <taxon>Bacteria</taxon>
        <taxon>Bacillati</taxon>
        <taxon>Actinomycetota</taxon>
        <taxon>Actinomycetes</taxon>
        <taxon>Kitasatosporales</taxon>
        <taxon>Streptomycetaceae</taxon>
        <taxon>Streptomyces</taxon>
    </lineage>
</organism>
<dbReference type="RefSeq" id="WP_152780663.1">
    <property type="nucleotide sequence ID" value="NZ_BAABEQ010000001.1"/>
</dbReference>
<feature type="domain" description="Cyclophilin-like" evidence="1">
    <location>
        <begin position="5"/>
        <end position="116"/>
    </location>
</feature>
<protein>
    <recommendedName>
        <fullName evidence="1">Cyclophilin-like domain-containing protein</fullName>
    </recommendedName>
</protein>
<dbReference type="Pfam" id="PF18050">
    <property type="entry name" value="Cyclophil_like2"/>
    <property type="match status" value="1"/>
</dbReference>
<evidence type="ECO:0000313" key="3">
    <source>
        <dbReference type="Proteomes" id="UP000326979"/>
    </source>
</evidence>
<proteinExistence type="predicted"/>
<keyword evidence="3" id="KW-1185">Reference proteome</keyword>
<gene>
    <name evidence="2" type="ORF">FNH04_04900</name>
</gene>
<sequence>MNIRITIDGTPVDATLNDSAAARDFAAQLPLTLNLTDFHQNEKIADLPRPLSTSGAPSGVRPRTGDLAYYAPWGNLAIYYRDGSPSIGNDLIVLGHMPESATEPFADNDEVGVTIEDAS</sequence>
<comment type="caution">
    <text evidence="2">The sequence shown here is derived from an EMBL/GenBank/DDBJ whole genome shotgun (WGS) entry which is preliminary data.</text>
</comment>
<dbReference type="Gene3D" id="2.40.100.20">
    <property type="match status" value="1"/>
</dbReference>
<reference evidence="2 3" key="1">
    <citation type="submission" date="2019-07" db="EMBL/GenBank/DDBJ databases">
        <title>New species of Amycolatopsis and Streptomyces.</title>
        <authorList>
            <person name="Duangmal K."/>
            <person name="Teo W.F.A."/>
            <person name="Lipun K."/>
        </authorList>
    </citation>
    <scope>NUCLEOTIDE SEQUENCE [LARGE SCALE GENOMIC DNA]</scope>
    <source>
        <strain evidence="2 3">TISTR 2346</strain>
    </source>
</reference>
<evidence type="ECO:0000259" key="1">
    <source>
        <dbReference type="Pfam" id="PF18050"/>
    </source>
</evidence>
<dbReference type="EMBL" id="VJZE01000017">
    <property type="protein sequence ID" value="MPY39281.1"/>
    <property type="molecule type" value="Genomic_DNA"/>
</dbReference>
<dbReference type="AlphaFoldDB" id="A0A5N8VVI2"/>
<dbReference type="Proteomes" id="UP000326979">
    <property type="component" value="Unassembled WGS sequence"/>
</dbReference>
<dbReference type="InterPro" id="IPR029000">
    <property type="entry name" value="Cyclophilin-like_dom_sf"/>
</dbReference>
<evidence type="ECO:0000313" key="2">
    <source>
        <dbReference type="EMBL" id="MPY39281.1"/>
    </source>
</evidence>
<name>A0A5N8VVI2_9ACTN</name>
<dbReference type="OrthoDB" id="5298378at2"/>